<dbReference type="InterPro" id="IPR004919">
    <property type="entry name" value="GmrSD_N"/>
</dbReference>
<dbReference type="InterPro" id="IPR011089">
    <property type="entry name" value="GmrSD_C"/>
</dbReference>
<accession>A0A848F6F9</accession>
<dbReference type="RefSeq" id="WP_169158740.1">
    <property type="nucleotide sequence ID" value="NZ_JABBFW010000001.1"/>
</dbReference>
<comment type="caution">
    <text evidence="3">The sequence shown here is derived from an EMBL/GenBank/DDBJ whole genome shotgun (WGS) entry which is preliminary data.</text>
</comment>
<evidence type="ECO:0000259" key="2">
    <source>
        <dbReference type="Pfam" id="PF07510"/>
    </source>
</evidence>
<dbReference type="Pfam" id="PF07510">
    <property type="entry name" value="GmrSD_C"/>
    <property type="match status" value="1"/>
</dbReference>
<dbReference type="PANTHER" id="PTHR35149">
    <property type="entry name" value="SLL5132 PROTEIN"/>
    <property type="match status" value="1"/>
</dbReference>
<reference evidence="3 4" key="1">
    <citation type="submission" date="2020-04" db="EMBL/GenBank/DDBJ databases">
        <title>Azohydromonas sp. isolated from soil.</title>
        <authorList>
            <person name="Dahal R.H."/>
        </authorList>
    </citation>
    <scope>NUCLEOTIDE SEQUENCE [LARGE SCALE GENOMIC DNA]</scope>
    <source>
        <strain evidence="3 4">G-1-1-14</strain>
    </source>
</reference>
<feature type="domain" description="GmrSD restriction endonucleases C-terminal" evidence="2">
    <location>
        <begin position="445"/>
        <end position="585"/>
    </location>
</feature>
<dbReference type="PANTHER" id="PTHR35149:SF2">
    <property type="entry name" value="DUF262 DOMAIN-CONTAINING PROTEIN"/>
    <property type="match status" value="1"/>
</dbReference>
<name>A0A848F6F9_9BURK</name>
<sequence>MKTIDGEARTVSEILKGKRYKIDYYQREYRWQHKQAKELIDDLTSQFFQWHRSSNAREAVEEYGNYFLGSIILSKRDGQLYIVDGQQRLTTLTLLLLLLHRRQGDRPDRVHLEELIYSERYGKKAFNIAVDDRLAIMTALFNGDVPETSEASESVQTIVARYQDLDGLLKELGNELDDEALPYFCDWLTDNVYLIEITAASDEDAYTIFETMNDRGLSLSPLDMLKGYLLANITDVVQRNEAARLWRERIEALRKLGKDEDTDAVKAWLRGRYANSVRERRSGAENKDFERIGTEFHRWVGQHAEALGLRQGEDYFRFVCQDFVFYTRQYERIRKVSLKPEEGLEPVYHVACFNFTLQYPLLLAPLQVTDSPETVKRKVRAVAIFLDILLARRAVNYLSMTFAAMSYAAFLILRDIRGKALDELVSILMAKLDEQGCDFDGTSDRRRSGFAGFGLNQWSMRYIKVLLARMTAHLEAVSGMRSQTSDYLVEGRGRFEIEHIWADHPERHTDEFASPAEFAEWRNRFGGLLLLPKIFNASYGDLPYADKRPHYVSQNLLARSLHEQCYERHPGFLAYIRQAELPFRALPQFGKAEMEERQSLYRQLADRVWDPRQLAREAQGE</sequence>
<dbReference type="Proteomes" id="UP000574067">
    <property type="component" value="Unassembled WGS sequence"/>
</dbReference>
<evidence type="ECO:0000259" key="1">
    <source>
        <dbReference type="Pfam" id="PF03235"/>
    </source>
</evidence>
<evidence type="ECO:0000313" key="4">
    <source>
        <dbReference type="Proteomes" id="UP000574067"/>
    </source>
</evidence>
<dbReference type="Pfam" id="PF03235">
    <property type="entry name" value="GmrSD_N"/>
    <property type="match status" value="1"/>
</dbReference>
<gene>
    <name evidence="3" type="ORF">HHL10_02555</name>
</gene>
<keyword evidence="4" id="KW-1185">Reference proteome</keyword>
<dbReference type="EMBL" id="JABBFW010000001">
    <property type="protein sequence ID" value="NML13860.1"/>
    <property type="molecule type" value="Genomic_DNA"/>
</dbReference>
<organism evidence="3 4">
    <name type="scientific">Azohydromonas caseinilytica</name>
    <dbReference type="NCBI Taxonomy" id="2728836"/>
    <lineage>
        <taxon>Bacteria</taxon>
        <taxon>Pseudomonadati</taxon>
        <taxon>Pseudomonadota</taxon>
        <taxon>Betaproteobacteria</taxon>
        <taxon>Burkholderiales</taxon>
        <taxon>Sphaerotilaceae</taxon>
        <taxon>Azohydromonas</taxon>
    </lineage>
</organism>
<proteinExistence type="predicted"/>
<evidence type="ECO:0000313" key="3">
    <source>
        <dbReference type="EMBL" id="NML13860.1"/>
    </source>
</evidence>
<feature type="domain" description="GmrSD restriction endonucleases N-terminal" evidence="1">
    <location>
        <begin position="12"/>
        <end position="229"/>
    </location>
</feature>
<protein>
    <submittedName>
        <fullName evidence="3">DUF262 domain-containing protein</fullName>
    </submittedName>
</protein>
<dbReference type="AlphaFoldDB" id="A0A848F6F9"/>